<keyword evidence="11" id="KW-1185">Reference proteome</keyword>
<gene>
    <name evidence="10" type="ORF">KV203_08385</name>
</gene>
<evidence type="ECO:0000259" key="8">
    <source>
        <dbReference type="Pfam" id="PF02770"/>
    </source>
</evidence>
<dbReference type="InterPro" id="IPR006091">
    <property type="entry name" value="Acyl-CoA_Oxase/DH_mid-dom"/>
</dbReference>
<dbReference type="PANTHER" id="PTHR43292:SF3">
    <property type="entry name" value="ACYL-COA DEHYDROGENASE FADE29"/>
    <property type="match status" value="1"/>
</dbReference>
<evidence type="ECO:0000256" key="6">
    <source>
        <dbReference type="RuleBase" id="RU362125"/>
    </source>
</evidence>
<reference evidence="10" key="1">
    <citation type="submission" date="2021-07" db="EMBL/GenBank/DDBJ databases">
        <title>Candidatus Kaistella beijingensis sp. nov. isolated from a municipal wastewater treatment plant is involved in sludge foaming.</title>
        <authorList>
            <person name="Song Y."/>
            <person name="Liu S.-J."/>
        </authorList>
    </citation>
    <scope>NUCLEOTIDE SEQUENCE</scope>
    <source>
        <strain evidence="10">DSM 43998</strain>
    </source>
</reference>
<organism evidence="10 11">
    <name type="scientific">Skermania pinensis</name>
    <dbReference type="NCBI Taxonomy" id="39122"/>
    <lineage>
        <taxon>Bacteria</taxon>
        <taxon>Bacillati</taxon>
        <taxon>Actinomycetota</taxon>
        <taxon>Actinomycetes</taxon>
        <taxon>Mycobacteriales</taxon>
        <taxon>Gordoniaceae</taxon>
        <taxon>Skermania</taxon>
    </lineage>
</organism>
<dbReference type="InterPro" id="IPR052161">
    <property type="entry name" value="Mycobact_Acyl-CoA_DH"/>
</dbReference>
<keyword evidence="4 6" id="KW-0274">FAD</keyword>
<dbReference type="InterPro" id="IPR037069">
    <property type="entry name" value="AcylCoA_DH/ox_N_sf"/>
</dbReference>
<evidence type="ECO:0000256" key="2">
    <source>
        <dbReference type="ARBA" id="ARBA00009347"/>
    </source>
</evidence>
<evidence type="ECO:0000313" key="10">
    <source>
        <dbReference type="EMBL" id="QXQ15313.1"/>
    </source>
</evidence>
<feature type="domain" description="Acyl-CoA oxidase/dehydrogenase middle" evidence="8">
    <location>
        <begin position="127"/>
        <end position="218"/>
    </location>
</feature>
<evidence type="ECO:0000259" key="9">
    <source>
        <dbReference type="Pfam" id="PF02771"/>
    </source>
</evidence>
<dbReference type="InterPro" id="IPR009100">
    <property type="entry name" value="AcylCoA_DH/oxidase_NM_dom_sf"/>
</dbReference>
<protein>
    <submittedName>
        <fullName evidence="10">Acyl-CoA dehydrogenase family protein</fullName>
    </submittedName>
</protein>
<evidence type="ECO:0000259" key="7">
    <source>
        <dbReference type="Pfam" id="PF00441"/>
    </source>
</evidence>
<dbReference type="Pfam" id="PF02771">
    <property type="entry name" value="Acyl-CoA_dh_N"/>
    <property type="match status" value="1"/>
</dbReference>
<evidence type="ECO:0000256" key="5">
    <source>
        <dbReference type="ARBA" id="ARBA00023002"/>
    </source>
</evidence>
<dbReference type="Pfam" id="PF00441">
    <property type="entry name" value="Acyl-CoA_dh_1"/>
    <property type="match status" value="1"/>
</dbReference>
<dbReference type="EMBL" id="CP079105">
    <property type="protein sequence ID" value="QXQ15313.1"/>
    <property type="molecule type" value="Genomic_DNA"/>
</dbReference>
<dbReference type="InterPro" id="IPR036250">
    <property type="entry name" value="AcylCo_DH-like_C"/>
</dbReference>
<dbReference type="InterPro" id="IPR046373">
    <property type="entry name" value="Acyl-CoA_Oxase/DH_mid-dom_sf"/>
</dbReference>
<dbReference type="Gene3D" id="2.40.110.10">
    <property type="entry name" value="Butyryl-CoA Dehydrogenase, subunit A, domain 2"/>
    <property type="match status" value="1"/>
</dbReference>
<evidence type="ECO:0000256" key="3">
    <source>
        <dbReference type="ARBA" id="ARBA00022630"/>
    </source>
</evidence>
<dbReference type="RefSeq" id="WP_066467891.1">
    <property type="nucleotide sequence ID" value="NZ_CBCRUZ010000001.1"/>
</dbReference>
<dbReference type="Pfam" id="PF02770">
    <property type="entry name" value="Acyl-CoA_dh_M"/>
    <property type="match status" value="1"/>
</dbReference>
<comment type="cofactor">
    <cofactor evidence="1 6">
        <name>FAD</name>
        <dbReference type="ChEBI" id="CHEBI:57692"/>
    </cofactor>
</comment>
<dbReference type="SUPFAM" id="SSF47203">
    <property type="entry name" value="Acyl-CoA dehydrogenase C-terminal domain-like"/>
    <property type="match status" value="1"/>
</dbReference>
<evidence type="ECO:0000313" key="11">
    <source>
        <dbReference type="Proteomes" id="UP000887023"/>
    </source>
</evidence>
<keyword evidence="5 6" id="KW-0560">Oxidoreductase</keyword>
<sequence>MNDVDTIAEFRVRARTWLRENLPAAPSTEMKSDSIEAWERARHVQRTLFDGGFAGLCFPVEYGGRGLTLQHQLAFNEESLPYEMPLLLNVPTLAICAASLLDLGTEEQKRAHLPAVLRGDELLVQFLSEPRSGSDLAGLTTRAELDGDRWILNGTKIWSSGAYAADYGLCLARTDWGVPKHQGLTMFVVPVHAEGVTVNRIKQVTGSTEFCEEFFDDVVLPADAVLGEVGGGWAAASRLLFHERGALGGTSPYTSGAKPHLGGEADKLLRLARATGQLADPRVREDVGEARAMNLVRDQLIDHVTEAIRSGALPPTAGAITRLFSAENAWLQSDTAVRICGSHAATHAPGDTADTETVGLDYLFRAAWSLAGGSTEMARNVIAERVLGMPREYAADRDVPFNQVKHGRS</sequence>
<dbReference type="InterPro" id="IPR009075">
    <property type="entry name" value="AcylCo_DH/oxidase_C"/>
</dbReference>
<proteinExistence type="inferred from homology"/>
<dbReference type="Proteomes" id="UP000887023">
    <property type="component" value="Chromosome"/>
</dbReference>
<accession>A0ABX8SBZ3</accession>
<feature type="domain" description="Acyl-CoA dehydrogenase/oxidase C-terminal" evidence="7">
    <location>
        <begin position="230"/>
        <end position="387"/>
    </location>
</feature>
<keyword evidence="3 6" id="KW-0285">Flavoprotein</keyword>
<comment type="similarity">
    <text evidence="2 6">Belongs to the acyl-CoA dehydrogenase family.</text>
</comment>
<evidence type="ECO:0000256" key="1">
    <source>
        <dbReference type="ARBA" id="ARBA00001974"/>
    </source>
</evidence>
<name>A0ABX8SBZ3_9ACTN</name>
<dbReference type="Gene3D" id="1.20.140.10">
    <property type="entry name" value="Butyryl-CoA Dehydrogenase, subunit A, domain 3"/>
    <property type="match status" value="1"/>
</dbReference>
<dbReference type="InterPro" id="IPR013786">
    <property type="entry name" value="AcylCoA_DH/ox_N"/>
</dbReference>
<dbReference type="SUPFAM" id="SSF56645">
    <property type="entry name" value="Acyl-CoA dehydrogenase NM domain-like"/>
    <property type="match status" value="1"/>
</dbReference>
<feature type="domain" description="Acyl-CoA dehydrogenase/oxidase N-terminal" evidence="9">
    <location>
        <begin position="9"/>
        <end position="120"/>
    </location>
</feature>
<dbReference type="PANTHER" id="PTHR43292">
    <property type="entry name" value="ACYL-COA DEHYDROGENASE"/>
    <property type="match status" value="1"/>
</dbReference>
<dbReference type="Gene3D" id="1.10.540.10">
    <property type="entry name" value="Acyl-CoA dehydrogenase/oxidase, N-terminal domain"/>
    <property type="match status" value="1"/>
</dbReference>
<evidence type="ECO:0000256" key="4">
    <source>
        <dbReference type="ARBA" id="ARBA00022827"/>
    </source>
</evidence>